<keyword evidence="3" id="KW-1185">Reference proteome</keyword>
<evidence type="ECO:0000313" key="3">
    <source>
        <dbReference type="Proteomes" id="UP001197093"/>
    </source>
</evidence>
<dbReference type="EMBL" id="JAHCVI010000005">
    <property type="protein sequence ID" value="KAG7285204.1"/>
    <property type="molecule type" value="Genomic_DNA"/>
</dbReference>
<dbReference type="Proteomes" id="UP001197093">
    <property type="component" value="Unassembled WGS sequence"/>
</dbReference>
<accession>A0AAD4EQ39</accession>
<sequence length="147" mass="15346">MFGLKVIVGAALLAQGVFGEGVHLFNCGPFGAAGAPKTWYSIVAYCANDADCSSLGYNIPSNDACVKSVSGTSGQYHIWEGGPQSCTFPSGVTFSWNIPANAQSQADYTSVGSGSNGYRSFAGYKDNKVSGASYGGSHSCKKIYYYV</sequence>
<proteinExistence type="predicted"/>
<gene>
    <name evidence="2" type="ORF">NEMBOFW57_009825</name>
</gene>
<name>A0AAD4EQ39_9PEZI</name>
<dbReference type="AlphaFoldDB" id="A0AAD4EQ39"/>
<protein>
    <submittedName>
        <fullName evidence="2">Uncharacterized protein</fullName>
    </submittedName>
</protein>
<comment type="caution">
    <text evidence="2">The sequence shown here is derived from an EMBL/GenBank/DDBJ whole genome shotgun (WGS) entry which is preliminary data.</text>
</comment>
<evidence type="ECO:0000313" key="2">
    <source>
        <dbReference type="EMBL" id="KAG7285204.1"/>
    </source>
</evidence>
<feature type="signal peptide" evidence="1">
    <location>
        <begin position="1"/>
        <end position="19"/>
    </location>
</feature>
<evidence type="ECO:0000256" key="1">
    <source>
        <dbReference type="SAM" id="SignalP"/>
    </source>
</evidence>
<reference evidence="2" key="1">
    <citation type="submission" date="2023-02" db="EMBL/GenBank/DDBJ databases">
        <authorList>
            <person name="Palmer J.M."/>
        </authorList>
    </citation>
    <scope>NUCLEOTIDE SEQUENCE</scope>
    <source>
        <strain evidence="2">FW57</strain>
    </source>
</reference>
<keyword evidence="1" id="KW-0732">Signal</keyword>
<organism evidence="2 3">
    <name type="scientific">Staphylotrichum longicolle</name>
    <dbReference type="NCBI Taxonomy" id="669026"/>
    <lineage>
        <taxon>Eukaryota</taxon>
        <taxon>Fungi</taxon>
        <taxon>Dikarya</taxon>
        <taxon>Ascomycota</taxon>
        <taxon>Pezizomycotina</taxon>
        <taxon>Sordariomycetes</taxon>
        <taxon>Sordariomycetidae</taxon>
        <taxon>Sordariales</taxon>
        <taxon>Chaetomiaceae</taxon>
        <taxon>Staphylotrichum</taxon>
    </lineage>
</organism>
<feature type="chain" id="PRO_5042190648" evidence="1">
    <location>
        <begin position="20"/>
        <end position="147"/>
    </location>
</feature>